<evidence type="ECO:0000313" key="3">
    <source>
        <dbReference type="Proteomes" id="UP000325286"/>
    </source>
</evidence>
<dbReference type="RefSeq" id="WP_148080165.1">
    <property type="nucleotide sequence ID" value="NZ_CP042914.1"/>
</dbReference>
<evidence type="ECO:0000313" key="2">
    <source>
        <dbReference type="EMBL" id="QEG39738.1"/>
    </source>
</evidence>
<dbReference type="Proteomes" id="UP000325286">
    <property type="component" value="Chromosome"/>
</dbReference>
<dbReference type="KEGG" id="rul:UC8_17360"/>
<proteinExistence type="predicted"/>
<dbReference type="OrthoDB" id="9903695at2"/>
<reference evidence="2 3" key="1">
    <citation type="submission" date="2019-08" db="EMBL/GenBank/DDBJ databases">
        <title>Deep-cultivation of Planctomycetes and their phenomic and genomic characterization uncovers novel biology.</title>
        <authorList>
            <person name="Wiegand S."/>
            <person name="Jogler M."/>
            <person name="Boedeker C."/>
            <person name="Pinto D."/>
            <person name="Vollmers J."/>
            <person name="Rivas-Marin E."/>
            <person name="Kohn T."/>
            <person name="Peeters S.H."/>
            <person name="Heuer A."/>
            <person name="Rast P."/>
            <person name="Oberbeckmann S."/>
            <person name="Bunk B."/>
            <person name="Jeske O."/>
            <person name="Meyerdierks A."/>
            <person name="Storesund J.E."/>
            <person name="Kallscheuer N."/>
            <person name="Luecker S."/>
            <person name="Lage O.M."/>
            <person name="Pohl T."/>
            <person name="Merkel B.J."/>
            <person name="Hornburger P."/>
            <person name="Mueller R.-W."/>
            <person name="Bruemmer F."/>
            <person name="Labrenz M."/>
            <person name="Spormann A.M."/>
            <person name="Op den Camp H."/>
            <person name="Overmann J."/>
            <person name="Amann R."/>
            <person name="Jetten M.S.M."/>
            <person name="Mascher T."/>
            <person name="Medema M.H."/>
            <person name="Devos D.P."/>
            <person name="Kaster A.-K."/>
            <person name="Ovreas L."/>
            <person name="Rohde M."/>
            <person name="Galperin M.Y."/>
            <person name="Jogler C."/>
        </authorList>
    </citation>
    <scope>NUCLEOTIDE SEQUENCE [LARGE SCALE GENOMIC DNA]</scope>
    <source>
        <strain evidence="2 3">UC8</strain>
    </source>
</reference>
<protein>
    <submittedName>
        <fullName evidence="2">Uncharacterized protein</fullName>
    </submittedName>
</protein>
<accession>A0A5B9QKX4</accession>
<evidence type="ECO:0000256" key="1">
    <source>
        <dbReference type="SAM" id="MobiDB-lite"/>
    </source>
</evidence>
<dbReference type="AlphaFoldDB" id="A0A5B9QKX4"/>
<feature type="region of interest" description="Disordered" evidence="1">
    <location>
        <begin position="1"/>
        <end position="20"/>
    </location>
</feature>
<dbReference type="EMBL" id="CP042914">
    <property type="protein sequence ID" value="QEG39738.1"/>
    <property type="molecule type" value="Genomic_DNA"/>
</dbReference>
<gene>
    <name evidence="2" type="ORF">UC8_17360</name>
</gene>
<keyword evidence="3" id="KW-1185">Reference proteome</keyword>
<name>A0A5B9QKX4_9BACT</name>
<organism evidence="2 3">
    <name type="scientific">Roseimaritima ulvae</name>
    <dbReference type="NCBI Taxonomy" id="980254"/>
    <lineage>
        <taxon>Bacteria</taxon>
        <taxon>Pseudomonadati</taxon>
        <taxon>Planctomycetota</taxon>
        <taxon>Planctomycetia</taxon>
        <taxon>Pirellulales</taxon>
        <taxon>Pirellulaceae</taxon>
        <taxon>Roseimaritima</taxon>
    </lineage>
</organism>
<sequence>MVRQEAGHDLLPGKKDPTPEQIHARCMEVQKTWNRRTRMLRSGMTRAEVDRPFHWRVPQVMLADLALTEDMLSDPLTN</sequence>